<dbReference type="InterPro" id="IPR007621">
    <property type="entry name" value="TPM_dom"/>
</dbReference>
<keyword evidence="1" id="KW-0472">Membrane</keyword>
<name>A0ABS2CH35_9NEIS</name>
<evidence type="ECO:0000313" key="3">
    <source>
        <dbReference type="EMBL" id="MBM5572753.1"/>
    </source>
</evidence>
<keyword evidence="4" id="KW-1185">Reference proteome</keyword>
<reference evidence="3 4" key="1">
    <citation type="submission" date="2019-11" db="EMBL/GenBank/DDBJ databases">
        <title>Novel Deefgea species.</title>
        <authorList>
            <person name="Han J.-H."/>
        </authorList>
    </citation>
    <scope>NUCLEOTIDE SEQUENCE [LARGE SCALE GENOMIC DNA]</scope>
    <source>
        <strain evidence="3 4">LMG 24817</strain>
    </source>
</reference>
<organism evidence="3 4">
    <name type="scientific">Deefgea chitinilytica</name>
    <dbReference type="NCBI Taxonomy" id="570276"/>
    <lineage>
        <taxon>Bacteria</taxon>
        <taxon>Pseudomonadati</taxon>
        <taxon>Pseudomonadota</taxon>
        <taxon>Betaproteobacteria</taxon>
        <taxon>Neisseriales</taxon>
        <taxon>Chitinibacteraceae</taxon>
        <taxon>Deefgea</taxon>
    </lineage>
</organism>
<protein>
    <submittedName>
        <fullName evidence="3">YgcG family protein</fullName>
    </submittedName>
</protein>
<proteinExistence type="predicted"/>
<feature type="domain" description="TPM" evidence="2">
    <location>
        <begin position="34"/>
        <end position="157"/>
    </location>
</feature>
<dbReference type="Proteomes" id="UP001195660">
    <property type="component" value="Unassembled WGS sequence"/>
</dbReference>
<sequence>MQRLCATLLILMGIFISSMLPAAQIAIPRLDARVTDLTQTLSPEQIATLTQQLSSLEQAKGSQLAILMLPTTGEETIEQYSIRVTDEWQLGRKGIDDGVLLLIAKDDKKVRIEVGRGLEGALPDVTSSRIIREYITPEFRKNDYAAGIQAGVDRISQVIQGEPLPAPIAKQGQQSTTILGLPLMMLAGMLFAGFILSQIAGRWIGGGGIAVVSGYAATTAGTPLIMALLLGMGMAVLLSMITSRIFIELMSLLLTHSGSGGRSNGGFHGGGFGGGFSGRGGGGFSGGGGGFGGGGASGGW</sequence>
<dbReference type="EMBL" id="WOFE01000010">
    <property type="protein sequence ID" value="MBM5572753.1"/>
    <property type="molecule type" value="Genomic_DNA"/>
</dbReference>
<keyword evidence="1" id="KW-0812">Transmembrane</keyword>
<gene>
    <name evidence="3" type="ORF">GM173_14355</name>
</gene>
<keyword evidence="1" id="KW-1133">Transmembrane helix</keyword>
<evidence type="ECO:0000256" key="1">
    <source>
        <dbReference type="SAM" id="Phobius"/>
    </source>
</evidence>
<dbReference type="PANTHER" id="PTHR30373:SF2">
    <property type="entry name" value="UPF0603 PROTEIN YGCG"/>
    <property type="match status" value="1"/>
</dbReference>
<dbReference type="PANTHER" id="PTHR30373">
    <property type="entry name" value="UPF0603 PROTEIN YGCG"/>
    <property type="match status" value="1"/>
</dbReference>
<feature type="transmembrane region" description="Helical" evidence="1">
    <location>
        <begin position="224"/>
        <end position="247"/>
    </location>
</feature>
<dbReference type="Gene3D" id="3.10.310.50">
    <property type="match status" value="1"/>
</dbReference>
<evidence type="ECO:0000259" key="2">
    <source>
        <dbReference type="Pfam" id="PF04536"/>
    </source>
</evidence>
<accession>A0ABS2CH35</accession>
<feature type="transmembrane region" description="Helical" evidence="1">
    <location>
        <begin position="178"/>
        <end position="196"/>
    </location>
</feature>
<evidence type="ECO:0000313" key="4">
    <source>
        <dbReference type="Proteomes" id="UP001195660"/>
    </source>
</evidence>
<dbReference type="Pfam" id="PF04536">
    <property type="entry name" value="TPM_phosphatase"/>
    <property type="match status" value="1"/>
</dbReference>
<comment type="caution">
    <text evidence="3">The sequence shown here is derived from an EMBL/GenBank/DDBJ whole genome shotgun (WGS) entry which is preliminary data.</text>
</comment>